<accession>A0A2D0KWU4</accession>
<gene>
    <name evidence="1" type="ORF">Xkoz_03793</name>
</gene>
<sequence>MTAGETANSEQGIHRVAYAEFYITNPASLESGLFILIYGERNMSQITFTIDIKYNTEALNQLESQLEHIAELMDRIHGQQHDTDKALSVGEGVKIAINSAVIESALINSTTIDDHTRQIVREELDKELLPGGKLYHASLYRGAW</sequence>
<dbReference type="EMBL" id="NJCX01000060">
    <property type="protein sequence ID" value="PHM67916.1"/>
    <property type="molecule type" value="Genomic_DNA"/>
</dbReference>
<comment type="caution">
    <text evidence="1">The sequence shown here is derived from an EMBL/GenBank/DDBJ whole genome shotgun (WGS) entry which is preliminary data.</text>
</comment>
<protein>
    <submittedName>
        <fullName evidence="1">Uncharacterized protein</fullName>
    </submittedName>
</protein>
<proteinExistence type="predicted"/>
<keyword evidence="2" id="KW-1185">Reference proteome</keyword>
<dbReference type="Proteomes" id="UP000221101">
    <property type="component" value="Unassembled WGS sequence"/>
</dbReference>
<evidence type="ECO:0000313" key="2">
    <source>
        <dbReference type="Proteomes" id="UP000221101"/>
    </source>
</evidence>
<dbReference type="AlphaFoldDB" id="A0A2D0KWU4"/>
<reference evidence="1 2" key="1">
    <citation type="journal article" date="2017" name="Nat. Microbiol.">
        <title>Natural product diversity associated with the nematode symbionts Photorhabdus and Xenorhabdus.</title>
        <authorList>
            <person name="Tobias N.J."/>
            <person name="Wolff H."/>
            <person name="Djahanschiri B."/>
            <person name="Grundmann F."/>
            <person name="Kronenwerth M."/>
            <person name="Shi Y.M."/>
            <person name="Simonyi S."/>
            <person name="Grun P."/>
            <person name="Shapiro-Ilan D."/>
            <person name="Pidot S.J."/>
            <person name="Stinear T.P."/>
            <person name="Ebersberger I."/>
            <person name="Bode H.B."/>
        </authorList>
    </citation>
    <scope>NUCLEOTIDE SEQUENCE [LARGE SCALE GENOMIC DNA]</scope>
    <source>
        <strain evidence="1 2">DSM 17907</strain>
    </source>
</reference>
<evidence type="ECO:0000313" key="1">
    <source>
        <dbReference type="EMBL" id="PHM67916.1"/>
    </source>
</evidence>
<organism evidence="1 2">
    <name type="scientific">Xenorhabdus kozodoii</name>
    <dbReference type="NCBI Taxonomy" id="351676"/>
    <lineage>
        <taxon>Bacteria</taxon>
        <taxon>Pseudomonadati</taxon>
        <taxon>Pseudomonadota</taxon>
        <taxon>Gammaproteobacteria</taxon>
        <taxon>Enterobacterales</taxon>
        <taxon>Morganellaceae</taxon>
        <taxon>Xenorhabdus</taxon>
    </lineage>
</organism>
<name>A0A2D0KWU4_9GAMM</name>